<evidence type="ECO:0000259" key="1">
    <source>
        <dbReference type="SMART" id="SM00670"/>
    </source>
</evidence>
<dbReference type="Gene3D" id="3.40.50.1010">
    <property type="entry name" value="5'-nuclease"/>
    <property type="match status" value="1"/>
</dbReference>
<dbReference type="InParanoid" id="A0A0F7IHU3"/>
<dbReference type="RefSeq" id="WP_048094175.1">
    <property type="nucleotide sequence ID" value="NZ_CP011267.1"/>
</dbReference>
<dbReference type="OrthoDB" id="15280at2157"/>
<dbReference type="InterPro" id="IPR041120">
    <property type="entry name" value="PIN_9"/>
</dbReference>
<reference evidence="2 3" key="1">
    <citation type="submission" date="2015-04" db="EMBL/GenBank/DDBJ databases">
        <title>The complete genome sequence of the hyperthermophilic, obligate iron-reducing archaeon Geoglobus ahangari strain 234T.</title>
        <authorList>
            <person name="Manzella M.P."/>
            <person name="Holmes D.E."/>
            <person name="Rocheleau J.M."/>
            <person name="Chung A."/>
            <person name="Reguera G."/>
            <person name="Kashefi K."/>
        </authorList>
    </citation>
    <scope>NUCLEOTIDE SEQUENCE [LARGE SCALE GENOMIC DNA]</scope>
    <source>
        <strain evidence="2 3">234</strain>
    </source>
</reference>
<dbReference type="FunCoup" id="A0A0F7IHU3">
    <property type="interactions" value="152"/>
</dbReference>
<accession>A0A0F7IHU3</accession>
<dbReference type="KEGG" id="gah:GAH_00073"/>
<gene>
    <name evidence="2" type="ORF">GAH_00073</name>
</gene>
<dbReference type="InterPro" id="IPR002716">
    <property type="entry name" value="PIN_dom"/>
</dbReference>
<dbReference type="CDD" id="cd09879">
    <property type="entry name" value="PIN_VapC_AF0591-like"/>
    <property type="match status" value="1"/>
</dbReference>
<dbReference type="Proteomes" id="UP000034723">
    <property type="component" value="Chromosome"/>
</dbReference>
<proteinExistence type="predicted"/>
<dbReference type="InterPro" id="IPR029060">
    <property type="entry name" value="PIN-like_dom_sf"/>
</dbReference>
<dbReference type="SUPFAM" id="SSF88723">
    <property type="entry name" value="PIN domain-like"/>
    <property type="match status" value="1"/>
</dbReference>
<dbReference type="Pfam" id="PF18477">
    <property type="entry name" value="PIN_9"/>
    <property type="match status" value="1"/>
</dbReference>
<dbReference type="HOGENOM" id="CLU_107892_1_0_2"/>
<dbReference type="STRING" id="113653.GAH_00073"/>
<sequence>MEAHRSGKDSVRKAIIDTNVLMYIFTKKVDVFTQLRELGFKKFVFPRHVVEELERLQVSLDGTERRAARFALTLIRSRDDCEVHEVDAVGSDNAILKLAKSLDAAVITNDKALRRRAKLEGIVVGYLRELKYVELDEDY</sequence>
<dbReference type="AlphaFoldDB" id="A0A0F7IHU3"/>
<keyword evidence="3" id="KW-1185">Reference proteome</keyword>
<dbReference type="SMART" id="SM00670">
    <property type="entry name" value="PINc"/>
    <property type="match status" value="1"/>
</dbReference>
<name>A0A0F7IHU3_9EURY</name>
<evidence type="ECO:0000313" key="3">
    <source>
        <dbReference type="Proteomes" id="UP000034723"/>
    </source>
</evidence>
<organism evidence="2 3">
    <name type="scientific">Geoglobus ahangari</name>
    <dbReference type="NCBI Taxonomy" id="113653"/>
    <lineage>
        <taxon>Archaea</taxon>
        <taxon>Methanobacteriati</taxon>
        <taxon>Methanobacteriota</taxon>
        <taxon>Archaeoglobi</taxon>
        <taxon>Archaeoglobales</taxon>
        <taxon>Archaeoglobaceae</taxon>
        <taxon>Geoglobus</taxon>
    </lineage>
</organism>
<protein>
    <recommendedName>
        <fullName evidence="1">PIN domain-containing protein</fullName>
    </recommendedName>
</protein>
<evidence type="ECO:0000313" key="2">
    <source>
        <dbReference type="EMBL" id="AKG92567.1"/>
    </source>
</evidence>
<dbReference type="EMBL" id="CP011267">
    <property type="protein sequence ID" value="AKG92567.1"/>
    <property type="molecule type" value="Genomic_DNA"/>
</dbReference>
<feature type="domain" description="PIN" evidence="1">
    <location>
        <begin position="12"/>
        <end position="115"/>
    </location>
</feature>
<dbReference type="GeneID" id="24802663"/>